<dbReference type="KEGG" id="tvd:SG34_001110"/>
<keyword evidence="14" id="KW-0328">Glycosyltransferase</keyword>
<evidence type="ECO:0000256" key="10">
    <source>
        <dbReference type="PIRSR" id="PIRSR639901-1"/>
    </source>
</evidence>
<comment type="similarity">
    <text evidence="3">Belongs to the glycosyltransferase group 1 family. Glycosyltransferase 30 subfamily.</text>
</comment>
<dbReference type="NCBIfam" id="NF004388">
    <property type="entry name" value="PRK05749.1-4"/>
    <property type="match status" value="1"/>
</dbReference>
<feature type="site" description="Transition state stabilizer" evidence="11">
    <location>
        <position position="134"/>
    </location>
</feature>
<evidence type="ECO:0000259" key="13">
    <source>
        <dbReference type="Pfam" id="PF04413"/>
    </source>
</evidence>
<comment type="function">
    <text evidence="12">Involved in lipopolysaccharide (LPS) biosynthesis. Catalyzes the transfer of 3-deoxy-D-manno-octulosonate (Kdo) residue(s) from CMP-Kdo to lipid IV(A), the tetraacyldisaccharide-1,4'-bisphosphate precursor of lipid A.</text>
</comment>
<feature type="domain" description="3-deoxy-D-manno-octulosonic-acid transferase N-terminal" evidence="13">
    <location>
        <begin position="37"/>
        <end position="215"/>
    </location>
</feature>
<evidence type="ECO:0000256" key="9">
    <source>
        <dbReference type="ARBA" id="ARBA00049183"/>
    </source>
</evidence>
<evidence type="ECO:0000256" key="4">
    <source>
        <dbReference type="ARBA" id="ARBA00012621"/>
    </source>
</evidence>
<evidence type="ECO:0000256" key="2">
    <source>
        <dbReference type="ARBA" id="ARBA00004713"/>
    </source>
</evidence>
<dbReference type="SUPFAM" id="SSF53756">
    <property type="entry name" value="UDP-Glycosyltransferase/glycogen phosphorylase"/>
    <property type="match status" value="1"/>
</dbReference>
<dbReference type="GO" id="GO:0009244">
    <property type="term" value="P:lipopolysaccharide core region biosynthetic process"/>
    <property type="evidence" value="ECO:0007669"/>
    <property type="project" value="UniProtKB-UniRule"/>
</dbReference>
<keyword evidence="12" id="KW-1133">Transmembrane helix</keyword>
<keyword evidence="6 12" id="KW-0808">Transferase</keyword>
<evidence type="ECO:0000313" key="15">
    <source>
        <dbReference type="Proteomes" id="UP000032352"/>
    </source>
</evidence>
<evidence type="ECO:0000256" key="7">
    <source>
        <dbReference type="ARBA" id="ARBA00022968"/>
    </source>
</evidence>
<feature type="active site" description="Proton acceptor" evidence="10">
    <location>
        <position position="64"/>
    </location>
</feature>
<gene>
    <name evidence="14" type="primary">waaA</name>
    <name evidence="14" type="ORF">SG34_001110</name>
</gene>
<dbReference type="InterPro" id="IPR038107">
    <property type="entry name" value="Glycos_transf_N_sf"/>
</dbReference>
<dbReference type="InterPro" id="IPR039901">
    <property type="entry name" value="Kdotransferase"/>
</dbReference>
<dbReference type="FunFam" id="3.40.50.11720:FF:000001">
    <property type="entry name" value="3-deoxy-D-manno-octulosonic acid transferase"/>
    <property type="match status" value="1"/>
</dbReference>
<evidence type="ECO:0000256" key="8">
    <source>
        <dbReference type="ARBA" id="ARBA00031445"/>
    </source>
</evidence>
<dbReference type="PANTHER" id="PTHR42755">
    <property type="entry name" value="3-DEOXY-MANNO-OCTULOSONATE CYTIDYLYLTRANSFERASE"/>
    <property type="match status" value="1"/>
</dbReference>
<comment type="catalytic activity">
    <reaction evidence="9 12">
        <text>lipid IVA (E. coli) + CMP-3-deoxy-beta-D-manno-octulosonate = alpha-Kdo-(2-&gt;6)-lipid IVA (E. coli) + CMP + H(+)</text>
        <dbReference type="Rhea" id="RHEA:28066"/>
        <dbReference type="ChEBI" id="CHEBI:15378"/>
        <dbReference type="ChEBI" id="CHEBI:58603"/>
        <dbReference type="ChEBI" id="CHEBI:60364"/>
        <dbReference type="ChEBI" id="CHEBI:60377"/>
        <dbReference type="ChEBI" id="CHEBI:85987"/>
        <dbReference type="EC" id="2.4.99.12"/>
    </reaction>
</comment>
<dbReference type="Gene3D" id="3.40.50.2000">
    <property type="entry name" value="Glycogen Phosphorylase B"/>
    <property type="match status" value="1"/>
</dbReference>
<dbReference type="AlphaFoldDB" id="A0AAE9Z2H3"/>
<protein>
    <recommendedName>
        <fullName evidence="5 12">3-deoxy-D-manno-octulosonic acid transferase</fullName>
        <shortName evidence="12">Kdo transferase</shortName>
        <ecNumber evidence="4 12">2.4.99.12</ecNumber>
    </recommendedName>
    <alternativeName>
        <fullName evidence="8 12">Lipid IV(A) 3-deoxy-D-manno-octulosonic acid transferase</fullName>
    </alternativeName>
</protein>
<evidence type="ECO:0000313" key="14">
    <source>
        <dbReference type="EMBL" id="WDE05576.1"/>
    </source>
</evidence>
<keyword evidence="12" id="KW-0472">Membrane</keyword>
<evidence type="ECO:0000256" key="5">
    <source>
        <dbReference type="ARBA" id="ARBA00019077"/>
    </source>
</evidence>
<keyword evidence="12" id="KW-0448">Lipopolysaccharide biosynthesis</keyword>
<keyword evidence="7" id="KW-0735">Signal-anchor</keyword>
<evidence type="ECO:0000256" key="6">
    <source>
        <dbReference type="ARBA" id="ARBA00022679"/>
    </source>
</evidence>
<dbReference type="Proteomes" id="UP000032352">
    <property type="component" value="Chromosome"/>
</dbReference>
<keyword evidence="12" id="KW-1003">Cell membrane</keyword>
<dbReference type="EC" id="2.4.99.12" evidence="4 12"/>
<dbReference type="Pfam" id="PF04413">
    <property type="entry name" value="Glycos_transf_N"/>
    <property type="match status" value="1"/>
</dbReference>
<dbReference type="PANTHER" id="PTHR42755:SF1">
    <property type="entry name" value="3-DEOXY-D-MANNO-OCTULOSONIC ACID TRANSFERASE, MITOCHONDRIAL-RELATED"/>
    <property type="match status" value="1"/>
</dbReference>
<name>A0AAE9Z2H3_9GAMM</name>
<keyword evidence="12" id="KW-0812">Transmembrane</keyword>
<dbReference type="InterPro" id="IPR007507">
    <property type="entry name" value="Glycos_transf_N"/>
</dbReference>
<sequence>MKYHLALLLYRLFLLINLPVLIIVLLIRSTKHKAYRQRLSERLGLVPAQVKPGGILIHAASVGEVMALKAFVEQVLTTYPNTPVTLTTFTPTGSEQVKKLFKDRVQHCYLPLDIWPCTTLFLRKLAPKAMVFMETELWPGLLSQSAGKNIPLLLINGRLSENSMKSYRKLSWLITPALQCFAAILPQSGQHRDNFLRLGADPKTCTVSGNLKYDISVTPEISSKQAELSRLMAGRKPVWIAASTHEGDEQLILQTYQKLCVNTPELLLVLVPRHPERFEKVHRLCLDAGLSVKKRSAAQILDSGDQVWLLDTLGELMAAYALSDIVTIGGTFSHIGGHNPLEPALFKKPVIVGHDMGNFAEIHQQFTREQAVIQLSAEKDTSTQLANQVQVLLDSPEQAKALGDNAYHIVQQNQGASSASVQTLTRLMANKA</sequence>
<dbReference type="GO" id="GO:0009245">
    <property type="term" value="P:lipid A biosynthetic process"/>
    <property type="evidence" value="ECO:0007669"/>
    <property type="project" value="TreeGrafter"/>
</dbReference>
<feature type="site" description="Transition state stabilizer" evidence="11">
    <location>
        <position position="212"/>
    </location>
</feature>
<evidence type="ECO:0000256" key="12">
    <source>
        <dbReference type="RuleBase" id="RU365103"/>
    </source>
</evidence>
<reference evidence="14 15" key="2">
    <citation type="journal article" date="2022" name="Mar. Drugs">
        <title>Bioassay-Guided Fractionation Leads to the Detection of Cholic Acid Generated by the Rare Thalassomonas sp.</title>
        <authorList>
            <person name="Pheiffer F."/>
            <person name="Schneider Y.K."/>
            <person name="Hansen E.H."/>
            <person name="Andersen J.H."/>
            <person name="Isaksson J."/>
            <person name="Busche T."/>
            <person name="R C."/>
            <person name="Kalinowski J."/>
            <person name="Zyl L.V."/>
            <person name="Trindade M."/>
        </authorList>
    </citation>
    <scope>NUCLEOTIDE SEQUENCE [LARGE SCALE GENOMIC DNA]</scope>
    <source>
        <strain evidence="14 15">XOM25</strain>
    </source>
</reference>
<dbReference type="GO" id="GO:0005886">
    <property type="term" value="C:plasma membrane"/>
    <property type="evidence" value="ECO:0007669"/>
    <property type="project" value="UniProtKB-SubCell"/>
</dbReference>
<evidence type="ECO:0000256" key="11">
    <source>
        <dbReference type="PIRSR" id="PIRSR639901-2"/>
    </source>
</evidence>
<accession>A0AAE9Z2H3</accession>
<keyword evidence="15" id="KW-1185">Reference proteome</keyword>
<reference evidence="14 15" key="1">
    <citation type="journal article" date="2015" name="Genome Announc.">
        <title>Draft Genome Sequences of Marine Isolates of Thalassomonas viridans and Thalassomonas actiniarum.</title>
        <authorList>
            <person name="Olonade I."/>
            <person name="van Zyl L.J."/>
            <person name="Trindade M."/>
        </authorList>
    </citation>
    <scope>NUCLEOTIDE SEQUENCE [LARGE SCALE GENOMIC DNA]</scope>
    <source>
        <strain evidence="14 15">XOM25</strain>
    </source>
</reference>
<dbReference type="EMBL" id="CP059733">
    <property type="protein sequence ID" value="WDE05576.1"/>
    <property type="molecule type" value="Genomic_DNA"/>
</dbReference>
<feature type="transmembrane region" description="Helical" evidence="12">
    <location>
        <begin position="6"/>
        <end position="27"/>
    </location>
</feature>
<evidence type="ECO:0000256" key="1">
    <source>
        <dbReference type="ARBA" id="ARBA00004388"/>
    </source>
</evidence>
<comment type="pathway">
    <text evidence="2 12">Bacterial outer membrane biogenesis; LPS core biosynthesis.</text>
</comment>
<comment type="subcellular location">
    <subcellularLocation>
        <location evidence="1">Cell inner membrane</location>
        <topology evidence="1">Single-pass membrane protein</topology>
        <orientation evidence="1">Cytoplasmic side</orientation>
    </subcellularLocation>
    <subcellularLocation>
        <location evidence="12">Cell membrane</location>
    </subcellularLocation>
</comment>
<dbReference type="FunFam" id="3.40.50.2000:FF:000032">
    <property type="entry name" value="3-deoxy-D-manno-octulosonic acid transferase"/>
    <property type="match status" value="1"/>
</dbReference>
<dbReference type="Gene3D" id="3.40.50.11720">
    <property type="entry name" value="3-Deoxy-D-manno-octulosonic-acid transferase, N-terminal domain"/>
    <property type="match status" value="1"/>
</dbReference>
<proteinExistence type="inferred from homology"/>
<evidence type="ECO:0000256" key="3">
    <source>
        <dbReference type="ARBA" id="ARBA00006380"/>
    </source>
</evidence>
<organism evidence="14 15">
    <name type="scientific">Thalassomonas viridans</name>
    <dbReference type="NCBI Taxonomy" id="137584"/>
    <lineage>
        <taxon>Bacteria</taxon>
        <taxon>Pseudomonadati</taxon>
        <taxon>Pseudomonadota</taxon>
        <taxon>Gammaproteobacteria</taxon>
        <taxon>Alteromonadales</taxon>
        <taxon>Colwelliaceae</taxon>
        <taxon>Thalassomonas</taxon>
    </lineage>
</organism>
<dbReference type="RefSeq" id="WP_053046568.1">
    <property type="nucleotide sequence ID" value="NZ_CP059733.1"/>
</dbReference>
<dbReference type="GO" id="GO:0043842">
    <property type="term" value="F:Kdo transferase activity"/>
    <property type="evidence" value="ECO:0007669"/>
    <property type="project" value="UniProtKB-EC"/>
</dbReference>